<accession>A0A8K0KJ20</accession>
<feature type="region of interest" description="Disordered" evidence="1">
    <location>
        <begin position="44"/>
        <end position="71"/>
    </location>
</feature>
<keyword evidence="4" id="KW-1185">Reference proteome</keyword>
<comment type="caution">
    <text evidence="3">The sequence shown here is derived from an EMBL/GenBank/DDBJ whole genome shotgun (WGS) entry which is preliminary data.</text>
</comment>
<dbReference type="GO" id="GO:0046872">
    <property type="term" value="F:metal ion binding"/>
    <property type="evidence" value="ECO:0007669"/>
    <property type="project" value="InterPro"/>
</dbReference>
<gene>
    <name evidence="3" type="ORF">J437_LFUL015194</name>
</gene>
<dbReference type="EMBL" id="KZ308883">
    <property type="protein sequence ID" value="KAG8235154.1"/>
    <property type="molecule type" value="Genomic_DNA"/>
</dbReference>
<dbReference type="OrthoDB" id="239701at2759"/>
<dbReference type="AlphaFoldDB" id="A0A8K0KJ20"/>
<name>A0A8K0KJ20_LADFU</name>
<feature type="non-terminal residue" evidence="3">
    <location>
        <position position="1"/>
    </location>
</feature>
<dbReference type="Pfam" id="PF06701">
    <property type="entry name" value="MIB_HERC2"/>
    <property type="match status" value="1"/>
</dbReference>
<dbReference type="GO" id="GO:0004842">
    <property type="term" value="F:ubiquitin-protein transferase activity"/>
    <property type="evidence" value="ECO:0007669"/>
    <property type="project" value="InterPro"/>
</dbReference>
<dbReference type="InterPro" id="IPR037252">
    <property type="entry name" value="Mib_Herc2_sf"/>
</dbReference>
<dbReference type="PROSITE" id="PS51416">
    <property type="entry name" value="MIB_HERC2"/>
    <property type="match status" value="1"/>
</dbReference>
<feature type="compositionally biased region" description="Acidic residues" evidence="1">
    <location>
        <begin position="57"/>
        <end position="71"/>
    </location>
</feature>
<sequence>MKDGVPPGEGRVIGELGEDGWIRVQWDNGSTNSYRMGKEGKFDLCLAHPPTPPPSDPESDSEDGEGEGGWCYDEDGMTLGFGADSNAVIPGTTLSAQRGTQTSMHPGHPARLLREAAMRFLRSVALCCGLRANRIQSTATFTLSALLRDHIKV</sequence>
<dbReference type="GO" id="GO:0016567">
    <property type="term" value="P:protein ubiquitination"/>
    <property type="evidence" value="ECO:0007669"/>
    <property type="project" value="InterPro"/>
</dbReference>
<dbReference type="InterPro" id="IPR010606">
    <property type="entry name" value="Mib_Herc2"/>
</dbReference>
<proteinExistence type="predicted"/>
<dbReference type="Gene3D" id="2.30.30.40">
    <property type="entry name" value="SH3 Domains"/>
    <property type="match status" value="1"/>
</dbReference>
<dbReference type="SUPFAM" id="SSF159034">
    <property type="entry name" value="Mib/herc2 domain-like"/>
    <property type="match status" value="1"/>
</dbReference>
<reference evidence="3" key="1">
    <citation type="submission" date="2013-04" db="EMBL/GenBank/DDBJ databases">
        <authorList>
            <person name="Qu J."/>
            <person name="Murali S.C."/>
            <person name="Bandaranaike D."/>
            <person name="Bellair M."/>
            <person name="Blankenburg K."/>
            <person name="Chao H."/>
            <person name="Dinh H."/>
            <person name="Doddapaneni H."/>
            <person name="Downs B."/>
            <person name="Dugan-Rocha S."/>
            <person name="Elkadiri S."/>
            <person name="Gnanaolivu R.D."/>
            <person name="Hernandez B."/>
            <person name="Javaid M."/>
            <person name="Jayaseelan J.C."/>
            <person name="Lee S."/>
            <person name="Li M."/>
            <person name="Ming W."/>
            <person name="Munidasa M."/>
            <person name="Muniz J."/>
            <person name="Nguyen L."/>
            <person name="Ongeri F."/>
            <person name="Osuji N."/>
            <person name="Pu L.-L."/>
            <person name="Puazo M."/>
            <person name="Qu C."/>
            <person name="Quiroz J."/>
            <person name="Raj R."/>
            <person name="Weissenberger G."/>
            <person name="Xin Y."/>
            <person name="Zou X."/>
            <person name="Han Y."/>
            <person name="Richards S."/>
            <person name="Worley K."/>
            <person name="Muzny D."/>
            <person name="Gibbs R."/>
        </authorList>
    </citation>
    <scope>NUCLEOTIDE SEQUENCE</scope>
    <source>
        <strain evidence="3">Sampled in the wild</strain>
    </source>
</reference>
<protein>
    <recommendedName>
        <fullName evidence="2">MIB/HERC2 domain-containing protein</fullName>
    </recommendedName>
</protein>
<evidence type="ECO:0000256" key="1">
    <source>
        <dbReference type="SAM" id="MobiDB-lite"/>
    </source>
</evidence>
<evidence type="ECO:0000313" key="4">
    <source>
        <dbReference type="Proteomes" id="UP000792457"/>
    </source>
</evidence>
<reference evidence="3" key="2">
    <citation type="submission" date="2017-10" db="EMBL/GenBank/DDBJ databases">
        <title>Ladona fulva Genome sequencing and assembly.</title>
        <authorList>
            <person name="Murali S."/>
            <person name="Richards S."/>
            <person name="Bandaranaike D."/>
            <person name="Bellair M."/>
            <person name="Blankenburg K."/>
            <person name="Chao H."/>
            <person name="Dinh H."/>
            <person name="Doddapaneni H."/>
            <person name="Dugan-Rocha S."/>
            <person name="Elkadiri S."/>
            <person name="Gnanaolivu R."/>
            <person name="Hernandez B."/>
            <person name="Skinner E."/>
            <person name="Javaid M."/>
            <person name="Lee S."/>
            <person name="Li M."/>
            <person name="Ming W."/>
            <person name="Munidasa M."/>
            <person name="Muniz J."/>
            <person name="Nguyen L."/>
            <person name="Hughes D."/>
            <person name="Osuji N."/>
            <person name="Pu L.-L."/>
            <person name="Puazo M."/>
            <person name="Qu C."/>
            <person name="Quiroz J."/>
            <person name="Raj R."/>
            <person name="Weissenberger G."/>
            <person name="Xin Y."/>
            <person name="Zou X."/>
            <person name="Han Y."/>
            <person name="Worley K."/>
            <person name="Muzny D."/>
            <person name="Gibbs R."/>
        </authorList>
    </citation>
    <scope>NUCLEOTIDE SEQUENCE</scope>
    <source>
        <strain evidence="3">Sampled in the wild</strain>
    </source>
</reference>
<dbReference type="Proteomes" id="UP000792457">
    <property type="component" value="Unassembled WGS sequence"/>
</dbReference>
<organism evidence="3 4">
    <name type="scientific">Ladona fulva</name>
    <name type="common">Scarce chaser dragonfly</name>
    <name type="synonym">Libellula fulva</name>
    <dbReference type="NCBI Taxonomy" id="123851"/>
    <lineage>
        <taxon>Eukaryota</taxon>
        <taxon>Metazoa</taxon>
        <taxon>Ecdysozoa</taxon>
        <taxon>Arthropoda</taxon>
        <taxon>Hexapoda</taxon>
        <taxon>Insecta</taxon>
        <taxon>Pterygota</taxon>
        <taxon>Palaeoptera</taxon>
        <taxon>Odonata</taxon>
        <taxon>Epiprocta</taxon>
        <taxon>Anisoptera</taxon>
        <taxon>Libelluloidea</taxon>
        <taxon>Libellulidae</taxon>
        <taxon>Ladona</taxon>
    </lineage>
</organism>
<evidence type="ECO:0000313" key="3">
    <source>
        <dbReference type="EMBL" id="KAG8235154.1"/>
    </source>
</evidence>
<feature type="domain" description="MIB/HERC2" evidence="2">
    <location>
        <begin position="1"/>
        <end position="50"/>
    </location>
</feature>
<evidence type="ECO:0000259" key="2">
    <source>
        <dbReference type="PROSITE" id="PS51416"/>
    </source>
</evidence>